<evidence type="ECO:0000313" key="3">
    <source>
        <dbReference type="Proteomes" id="UP001519460"/>
    </source>
</evidence>
<protein>
    <submittedName>
        <fullName evidence="2">Uncharacterized protein</fullName>
    </submittedName>
</protein>
<dbReference type="EMBL" id="JACVVK020000093">
    <property type="protein sequence ID" value="KAK7493431.1"/>
    <property type="molecule type" value="Genomic_DNA"/>
</dbReference>
<organism evidence="2 3">
    <name type="scientific">Batillaria attramentaria</name>
    <dbReference type="NCBI Taxonomy" id="370345"/>
    <lineage>
        <taxon>Eukaryota</taxon>
        <taxon>Metazoa</taxon>
        <taxon>Spiralia</taxon>
        <taxon>Lophotrochozoa</taxon>
        <taxon>Mollusca</taxon>
        <taxon>Gastropoda</taxon>
        <taxon>Caenogastropoda</taxon>
        <taxon>Sorbeoconcha</taxon>
        <taxon>Cerithioidea</taxon>
        <taxon>Batillariidae</taxon>
        <taxon>Batillaria</taxon>
    </lineage>
</organism>
<reference evidence="2 3" key="1">
    <citation type="journal article" date="2023" name="Sci. Data">
        <title>Genome assembly of the Korean intertidal mud-creeper Batillaria attramentaria.</title>
        <authorList>
            <person name="Patra A.K."/>
            <person name="Ho P.T."/>
            <person name="Jun S."/>
            <person name="Lee S.J."/>
            <person name="Kim Y."/>
            <person name="Won Y.J."/>
        </authorList>
    </citation>
    <scope>NUCLEOTIDE SEQUENCE [LARGE SCALE GENOMIC DNA]</scope>
    <source>
        <strain evidence="2">Wonlab-2016</strain>
    </source>
</reference>
<feature type="non-terminal residue" evidence="2">
    <location>
        <position position="67"/>
    </location>
</feature>
<proteinExistence type="predicted"/>
<evidence type="ECO:0000256" key="1">
    <source>
        <dbReference type="SAM" id="MobiDB-lite"/>
    </source>
</evidence>
<feature type="region of interest" description="Disordered" evidence="1">
    <location>
        <begin position="17"/>
        <end position="67"/>
    </location>
</feature>
<name>A0ABD0L2G3_9CAEN</name>
<sequence length="67" mass="7842">MWPTVRDHIDRRRPALYVFPSSPSSNKNTRHHAVRPGARGDMRCLSGQNQMTHLNQERHEGQPQFHL</sequence>
<dbReference type="Proteomes" id="UP001519460">
    <property type="component" value="Unassembled WGS sequence"/>
</dbReference>
<accession>A0ABD0L2G3</accession>
<evidence type="ECO:0000313" key="2">
    <source>
        <dbReference type="EMBL" id="KAK7493431.1"/>
    </source>
</evidence>
<gene>
    <name evidence="2" type="ORF">BaRGS_00015331</name>
</gene>
<keyword evidence="3" id="KW-1185">Reference proteome</keyword>
<dbReference type="AlphaFoldDB" id="A0ABD0L2G3"/>
<comment type="caution">
    <text evidence="2">The sequence shown here is derived from an EMBL/GenBank/DDBJ whole genome shotgun (WGS) entry which is preliminary data.</text>
</comment>